<evidence type="ECO:0000313" key="3">
    <source>
        <dbReference type="Proteomes" id="UP000663859"/>
    </source>
</evidence>
<dbReference type="AlphaFoldDB" id="A0A8J2FRQ5"/>
<accession>A0A8J2FRQ5</accession>
<keyword evidence="1" id="KW-0812">Transmembrane</keyword>
<dbReference type="EMBL" id="CAJNOB010000029">
    <property type="protein sequence ID" value="CAF0700348.1"/>
    <property type="molecule type" value="Genomic_DNA"/>
</dbReference>
<feature type="transmembrane region" description="Helical" evidence="1">
    <location>
        <begin position="20"/>
        <end position="38"/>
    </location>
</feature>
<evidence type="ECO:0000313" key="2">
    <source>
        <dbReference type="EMBL" id="CAF0700348.1"/>
    </source>
</evidence>
<dbReference type="Proteomes" id="UP000663859">
    <property type="component" value="Unassembled WGS sequence"/>
</dbReference>
<keyword evidence="1" id="KW-1133">Transmembrane helix</keyword>
<comment type="caution">
    <text evidence="2">The sequence shown here is derived from an EMBL/GenBank/DDBJ whole genome shotgun (WGS) entry which is preliminary data.</text>
</comment>
<protein>
    <submittedName>
        <fullName evidence="2">Uncharacterized protein</fullName>
    </submittedName>
</protein>
<keyword evidence="3" id="KW-1185">Reference proteome</keyword>
<reference evidence="2" key="1">
    <citation type="submission" date="2021-02" db="EMBL/GenBank/DDBJ databases">
        <authorList>
            <person name="Cremers G."/>
            <person name="Picone N."/>
        </authorList>
    </citation>
    <scope>NUCLEOTIDE SEQUENCE</scope>
    <source>
        <strain evidence="2">PQ17</strain>
    </source>
</reference>
<keyword evidence="1" id="KW-0472">Membrane</keyword>
<name>A0A8J2FRQ5_9BACT</name>
<proteinExistence type="predicted"/>
<gene>
    <name evidence="2" type="ORF">MPNT_350021</name>
</gene>
<sequence>MEVEVLLALRCEPLVQEVQGIQLLLGMVFLGMVFRLGVEVLAQRIPRVSFALEE</sequence>
<organism evidence="2 3">
    <name type="scientific">Candidatus Methylacidithermus pantelleriae</name>
    <dbReference type="NCBI Taxonomy" id="2744239"/>
    <lineage>
        <taxon>Bacteria</taxon>
        <taxon>Pseudomonadati</taxon>
        <taxon>Verrucomicrobiota</taxon>
        <taxon>Methylacidiphilae</taxon>
        <taxon>Methylacidiphilales</taxon>
        <taxon>Methylacidiphilaceae</taxon>
        <taxon>Candidatus Methylacidithermus</taxon>
    </lineage>
</organism>
<evidence type="ECO:0000256" key="1">
    <source>
        <dbReference type="SAM" id="Phobius"/>
    </source>
</evidence>